<reference evidence="3 4" key="1">
    <citation type="submission" date="2017-06" db="EMBL/GenBank/DDBJ databases">
        <authorList>
            <person name="Kim H.J."/>
            <person name="Triplett B.A."/>
        </authorList>
    </citation>
    <scope>NUCLEOTIDE SEQUENCE [LARGE SCALE GENOMIC DNA]</scope>
    <source>
        <strain evidence="3 4">DSM 25597</strain>
    </source>
</reference>
<accession>A0A238YMK8</accession>
<evidence type="ECO:0000256" key="1">
    <source>
        <dbReference type="SAM" id="Phobius"/>
    </source>
</evidence>
<sequence length="101" mass="12001">MRNNNELRYLRAKDAVKRIRGFYGHLAIYIFVVLIAVVGPFLNFTICFFCFSDNHWMNLLGFIPWGIGVLIHGLVVLGRFKPFVKWEERKLREFMEMDEES</sequence>
<dbReference type="OrthoDB" id="1495672at2"/>
<keyword evidence="1" id="KW-0472">Membrane</keyword>
<dbReference type="InterPro" id="IPR025698">
    <property type="entry name" value="2TM_dom"/>
</dbReference>
<evidence type="ECO:0000313" key="3">
    <source>
        <dbReference type="EMBL" id="SNR72395.1"/>
    </source>
</evidence>
<dbReference type="EMBL" id="FZNY01000002">
    <property type="protein sequence ID" value="SNR72395.1"/>
    <property type="molecule type" value="Genomic_DNA"/>
</dbReference>
<name>A0A238YMK8_9FLAO</name>
<keyword evidence="4" id="KW-1185">Reference proteome</keyword>
<feature type="transmembrane region" description="Helical" evidence="1">
    <location>
        <begin position="21"/>
        <end position="42"/>
    </location>
</feature>
<dbReference type="AlphaFoldDB" id="A0A238YMK8"/>
<protein>
    <submittedName>
        <fullName evidence="3">2TM domain-containing protein</fullName>
    </submittedName>
</protein>
<evidence type="ECO:0000259" key="2">
    <source>
        <dbReference type="Pfam" id="PF13239"/>
    </source>
</evidence>
<proteinExistence type="predicted"/>
<evidence type="ECO:0000313" key="4">
    <source>
        <dbReference type="Proteomes" id="UP000198379"/>
    </source>
</evidence>
<dbReference type="Pfam" id="PF13239">
    <property type="entry name" value="2TM"/>
    <property type="match status" value="1"/>
</dbReference>
<feature type="domain" description="2TM" evidence="2">
    <location>
        <begin position="11"/>
        <end position="96"/>
    </location>
</feature>
<dbReference type="RefSeq" id="WP_089370977.1">
    <property type="nucleotide sequence ID" value="NZ_BMEP01000001.1"/>
</dbReference>
<organism evidence="3 4">
    <name type="scientific">Dokdonia pacifica</name>
    <dbReference type="NCBI Taxonomy" id="1627892"/>
    <lineage>
        <taxon>Bacteria</taxon>
        <taxon>Pseudomonadati</taxon>
        <taxon>Bacteroidota</taxon>
        <taxon>Flavobacteriia</taxon>
        <taxon>Flavobacteriales</taxon>
        <taxon>Flavobacteriaceae</taxon>
        <taxon>Dokdonia</taxon>
    </lineage>
</organism>
<gene>
    <name evidence="3" type="ORF">SAMN06265376_102208</name>
</gene>
<keyword evidence="1" id="KW-0812">Transmembrane</keyword>
<feature type="transmembrane region" description="Helical" evidence="1">
    <location>
        <begin position="62"/>
        <end position="80"/>
    </location>
</feature>
<keyword evidence="1" id="KW-1133">Transmembrane helix</keyword>
<dbReference type="Proteomes" id="UP000198379">
    <property type="component" value="Unassembled WGS sequence"/>
</dbReference>